<keyword evidence="3 17" id="KW-0575">Peroxidase</keyword>
<keyword evidence="17" id="KW-0964">Secreted</keyword>
<feature type="binding site" evidence="14">
    <location>
        <position position="72"/>
    </location>
    <ligand>
        <name>Ca(2+)</name>
        <dbReference type="ChEBI" id="CHEBI:29108"/>
        <label>1</label>
    </ligand>
</feature>
<dbReference type="FunFam" id="1.10.520.10:FF:000009">
    <property type="entry name" value="Peroxidase"/>
    <property type="match status" value="1"/>
</dbReference>
<keyword evidence="17" id="KW-0376">Hydrogen peroxide</keyword>
<dbReference type="Gene3D" id="1.10.420.10">
    <property type="entry name" value="Peroxidase, domain 2"/>
    <property type="match status" value="1"/>
</dbReference>
<evidence type="ECO:0000313" key="20">
    <source>
        <dbReference type="Proteomes" id="UP000245207"/>
    </source>
</evidence>
<dbReference type="Gene3D" id="1.10.520.10">
    <property type="match status" value="1"/>
</dbReference>
<dbReference type="CDD" id="cd00693">
    <property type="entry name" value="secretory_peroxidase"/>
    <property type="match status" value="1"/>
</dbReference>
<comment type="subcellular location">
    <subcellularLocation>
        <location evidence="17">Secreted</location>
    </subcellularLocation>
</comment>
<keyword evidence="8 14" id="KW-0408">Iron</keyword>
<accession>A0A2U1PTU4</accession>
<keyword evidence="9 16" id="KW-1015">Disulfide bond</keyword>
<feature type="binding site" evidence="14">
    <location>
        <position position="74"/>
    </location>
    <ligand>
        <name>Ca(2+)</name>
        <dbReference type="ChEBI" id="CHEBI:29108"/>
        <label>1</label>
    </ligand>
</feature>
<dbReference type="SUPFAM" id="SSF48113">
    <property type="entry name" value="Heme-dependent peroxidases"/>
    <property type="match status" value="1"/>
</dbReference>
<dbReference type="PANTHER" id="PTHR31388:SF115">
    <property type="entry name" value="PEROXIDASE 5"/>
    <property type="match status" value="1"/>
</dbReference>
<evidence type="ECO:0000256" key="17">
    <source>
        <dbReference type="RuleBase" id="RU362060"/>
    </source>
</evidence>
<keyword evidence="6 14" id="KW-0106">Calcium</keyword>
<evidence type="ECO:0000256" key="11">
    <source>
        <dbReference type="ARBA" id="ARBA00059171"/>
    </source>
</evidence>
<dbReference type="GO" id="GO:0140825">
    <property type="term" value="F:lactoperoxidase activity"/>
    <property type="evidence" value="ECO:0007669"/>
    <property type="project" value="UniProtKB-EC"/>
</dbReference>
<evidence type="ECO:0000256" key="4">
    <source>
        <dbReference type="ARBA" id="ARBA00022617"/>
    </source>
</evidence>
<comment type="similarity">
    <text evidence="2">Belongs to the peroxidase family. Ascorbate peroxidase subfamily.</text>
</comment>
<dbReference type="PRINTS" id="PR00461">
    <property type="entry name" value="PLPEROXIDASE"/>
</dbReference>
<dbReference type="OrthoDB" id="2113341at2759"/>
<evidence type="ECO:0000256" key="14">
    <source>
        <dbReference type="PIRSR" id="PIRSR600823-3"/>
    </source>
</evidence>
<dbReference type="GO" id="GO:0020037">
    <property type="term" value="F:heme binding"/>
    <property type="evidence" value="ECO:0007669"/>
    <property type="project" value="UniProtKB-UniRule"/>
</dbReference>
<comment type="similarity">
    <text evidence="17">Belongs to the peroxidase family. Classical plant (class III) peroxidase subfamily.</text>
</comment>
<sequence>MSSYNTFAPILFLLLILITNNTQSEAQLSTTFYDGTCPNALHTIRTSIRTAISRERRMAASILRLHFHDCFVQGCDASILLDDSPTIVSEKNAFPNKGSLRGYEVIEAAKSEVEKLCPGVVSCADILTAAARDASVMVGGPSWSVKLGRRDSTTASLDLANTGLPSFKAPLDSLISTFNDNGLSPRDMVALSGAHTIGQAQCFSFRDRIYANGSDIDAGFASTHRHRCPINEGNENLAALDLVTPNSFDYNYFKNLIQKKGLLESDQVLFSGGSTDSIVREYSKNTSNFKSDFAAAMVKMSEFRTITGQEGVIRSICGALP</sequence>
<dbReference type="InterPro" id="IPR000823">
    <property type="entry name" value="Peroxidase_pln"/>
</dbReference>
<comment type="function">
    <text evidence="11">Removal of H(2)O(2), oxidation of toxic reductants, biosynthesis and degradation of lignin, suberization, auxin catabolism, response to environmental stresses such as wounding, pathogen attack and oxidative stress. These functions might be dependent on each isozyme/isoform in each plant tissue. Involved in the synthesis of highly polymerized lignins.</text>
</comment>
<keyword evidence="20" id="KW-1185">Reference proteome</keyword>
<feature type="binding site" evidence="14">
    <location>
        <position position="249"/>
    </location>
    <ligand>
        <name>Ca(2+)</name>
        <dbReference type="ChEBI" id="CHEBI:29108"/>
        <label>2</label>
    </ligand>
</feature>
<feature type="disulfide bond" evidence="16">
    <location>
        <begin position="70"/>
        <end position="75"/>
    </location>
</feature>
<evidence type="ECO:0000259" key="18">
    <source>
        <dbReference type="PROSITE" id="PS50873"/>
    </source>
</evidence>
<dbReference type="STRING" id="35608.A0A2U1PTU4"/>
<feature type="active site" description="Proton acceptor" evidence="12">
    <location>
        <position position="68"/>
    </location>
</feature>
<feature type="binding site" evidence="14">
    <location>
        <position position="69"/>
    </location>
    <ligand>
        <name>Ca(2+)</name>
        <dbReference type="ChEBI" id="CHEBI:29108"/>
        <label>1</label>
    </ligand>
</feature>
<feature type="binding site" description="axial binding residue" evidence="14">
    <location>
        <position position="195"/>
    </location>
    <ligand>
        <name>heme b</name>
        <dbReference type="ChEBI" id="CHEBI:60344"/>
    </ligand>
    <ligandPart>
        <name>Fe</name>
        <dbReference type="ChEBI" id="CHEBI:18248"/>
    </ligandPart>
</feature>
<dbReference type="PRINTS" id="PR00458">
    <property type="entry name" value="PEROXIDASE"/>
</dbReference>
<feature type="disulfide bond" evidence="16">
    <location>
        <begin position="123"/>
        <end position="317"/>
    </location>
</feature>
<dbReference type="Pfam" id="PF00141">
    <property type="entry name" value="peroxidase"/>
    <property type="match status" value="1"/>
</dbReference>
<comment type="catalytic activity">
    <reaction evidence="1 17">
        <text>2 a phenolic donor + H2O2 = 2 a phenolic radical donor + 2 H2O</text>
        <dbReference type="Rhea" id="RHEA:56136"/>
        <dbReference type="ChEBI" id="CHEBI:15377"/>
        <dbReference type="ChEBI" id="CHEBI:16240"/>
        <dbReference type="ChEBI" id="CHEBI:139520"/>
        <dbReference type="ChEBI" id="CHEBI:139521"/>
        <dbReference type="EC" id="1.11.1.7"/>
    </reaction>
</comment>
<evidence type="ECO:0000256" key="5">
    <source>
        <dbReference type="ARBA" id="ARBA00022723"/>
    </source>
</evidence>
<dbReference type="PROSITE" id="PS00436">
    <property type="entry name" value="PEROXIDASE_2"/>
    <property type="match status" value="1"/>
</dbReference>
<dbReference type="GO" id="GO:0005576">
    <property type="term" value="C:extracellular region"/>
    <property type="evidence" value="ECO:0007669"/>
    <property type="project" value="UniProtKB-SubCell"/>
</dbReference>
<organism evidence="19 20">
    <name type="scientific">Artemisia annua</name>
    <name type="common">Sweet wormwood</name>
    <dbReference type="NCBI Taxonomy" id="35608"/>
    <lineage>
        <taxon>Eukaryota</taxon>
        <taxon>Viridiplantae</taxon>
        <taxon>Streptophyta</taxon>
        <taxon>Embryophyta</taxon>
        <taxon>Tracheophyta</taxon>
        <taxon>Spermatophyta</taxon>
        <taxon>Magnoliopsida</taxon>
        <taxon>eudicotyledons</taxon>
        <taxon>Gunneridae</taxon>
        <taxon>Pentapetalae</taxon>
        <taxon>asterids</taxon>
        <taxon>campanulids</taxon>
        <taxon>Asterales</taxon>
        <taxon>Asteraceae</taxon>
        <taxon>Asteroideae</taxon>
        <taxon>Anthemideae</taxon>
        <taxon>Artemisiinae</taxon>
        <taxon>Artemisia</taxon>
    </lineage>
</organism>
<dbReference type="GO" id="GO:0046872">
    <property type="term" value="F:metal ion binding"/>
    <property type="evidence" value="ECO:0007669"/>
    <property type="project" value="UniProtKB-UniRule"/>
</dbReference>
<dbReference type="InterPro" id="IPR019794">
    <property type="entry name" value="Peroxidases_AS"/>
</dbReference>
<dbReference type="PROSITE" id="PS00435">
    <property type="entry name" value="PEROXIDASE_1"/>
    <property type="match status" value="1"/>
</dbReference>
<dbReference type="InterPro" id="IPR002016">
    <property type="entry name" value="Haem_peroxidase"/>
</dbReference>
<feature type="binding site" evidence="14">
    <location>
        <position position="244"/>
    </location>
    <ligand>
        <name>Ca(2+)</name>
        <dbReference type="ChEBI" id="CHEBI:29108"/>
        <label>2</label>
    </ligand>
</feature>
<evidence type="ECO:0000256" key="3">
    <source>
        <dbReference type="ARBA" id="ARBA00022559"/>
    </source>
</evidence>
<dbReference type="InterPro" id="IPR010255">
    <property type="entry name" value="Haem_peroxidase_sf"/>
</dbReference>
<feature type="binding site" evidence="14">
    <location>
        <position position="241"/>
    </location>
    <ligand>
        <name>Ca(2+)</name>
        <dbReference type="ChEBI" id="CHEBI:29108"/>
        <label>2</label>
    </ligand>
</feature>
<evidence type="ECO:0000256" key="13">
    <source>
        <dbReference type="PIRSR" id="PIRSR600823-2"/>
    </source>
</evidence>
<dbReference type="InterPro" id="IPR019793">
    <property type="entry name" value="Peroxidases_heam-ligand_BS"/>
</dbReference>
<feature type="site" description="Transition state stabilizer" evidence="15">
    <location>
        <position position="64"/>
    </location>
</feature>
<feature type="binding site" evidence="13">
    <location>
        <position position="165"/>
    </location>
    <ligand>
        <name>substrate</name>
    </ligand>
</feature>
<feature type="binding site" evidence="14">
    <location>
        <position position="196"/>
    </location>
    <ligand>
        <name>Ca(2+)</name>
        <dbReference type="ChEBI" id="CHEBI:29108"/>
        <label>2</label>
    </ligand>
</feature>
<evidence type="ECO:0000256" key="6">
    <source>
        <dbReference type="ARBA" id="ARBA00022837"/>
    </source>
</evidence>
<feature type="signal peptide" evidence="17">
    <location>
        <begin position="1"/>
        <end position="26"/>
    </location>
</feature>
<keyword evidence="10" id="KW-0325">Glycoprotein</keyword>
<feature type="domain" description="Plant heme peroxidase family profile" evidence="18">
    <location>
        <begin position="27"/>
        <end position="321"/>
    </location>
</feature>
<dbReference type="GO" id="GO:0042744">
    <property type="term" value="P:hydrogen peroxide catabolic process"/>
    <property type="evidence" value="ECO:0007669"/>
    <property type="project" value="UniProtKB-KW"/>
</dbReference>
<dbReference type="InterPro" id="IPR033905">
    <property type="entry name" value="Secretory_peroxidase"/>
</dbReference>
<evidence type="ECO:0000256" key="12">
    <source>
        <dbReference type="PIRSR" id="PIRSR600823-1"/>
    </source>
</evidence>
<evidence type="ECO:0000256" key="1">
    <source>
        <dbReference type="ARBA" id="ARBA00000189"/>
    </source>
</evidence>
<dbReference type="FunFam" id="1.10.420.10:FF:000001">
    <property type="entry name" value="Peroxidase"/>
    <property type="match status" value="1"/>
</dbReference>
<reference evidence="19 20" key="1">
    <citation type="journal article" date="2018" name="Mol. Plant">
        <title>The genome of Artemisia annua provides insight into the evolution of Asteraceae family and artemisinin biosynthesis.</title>
        <authorList>
            <person name="Shen Q."/>
            <person name="Zhang L."/>
            <person name="Liao Z."/>
            <person name="Wang S."/>
            <person name="Yan T."/>
            <person name="Shi P."/>
            <person name="Liu M."/>
            <person name="Fu X."/>
            <person name="Pan Q."/>
            <person name="Wang Y."/>
            <person name="Lv Z."/>
            <person name="Lu X."/>
            <person name="Zhang F."/>
            <person name="Jiang W."/>
            <person name="Ma Y."/>
            <person name="Chen M."/>
            <person name="Hao X."/>
            <person name="Li L."/>
            <person name="Tang Y."/>
            <person name="Lv G."/>
            <person name="Zhou Y."/>
            <person name="Sun X."/>
            <person name="Brodelius P.E."/>
            <person name="Rose J.K.C."/>
            <person name="Tang K."/>
        </authorList>
    </citation>
    <scope>NUCLEOTIDE SEQUENCE [LARGE SCALE GENOMIC DNA]</scope>
    <source>
        <strain evidence="20">cv. Huhao1</strain>
        <tissue evidence="19">Leaf</tissue>
    </source>
</reference>
<dbReference type="GO" id="GO:0006979">
    <property type="term" value="P:response to oxidative stress"/>
    <property type="evidence" value="ECO:0007669"/>
    <property type="project" value="UniProtKB-UniRule"/>
</dbReference>
<evidence type="ECO:0000256" key="9">
    <source>
        <dbReference type="ARBA" id="ARBA00023157"/>
    </source>
</evidence>
<dbReference type="EMBL" id="PKPP01000741">
    <property type="protein sequence ID" value="PWA89188.1"/>
    <property type="molecule type" value="Genomic_DNA"/>
</dbReference>
<evidence type="ECO:0000256" key="2">
    <source>
        <dbReference type="ARBA" id="ARBA00006873"/>
    </source>
</evidence>
<name>A0A2U1PTU4_ARTAN</name>
<gene>
    <name evidence="19" type="ORF">CTI12_AA113930</name>
</gene>
<dbReference type="PROSITE" id="PS50873">
    <property type="entry name" value="PEROXIDASE_4"/>
    <property type="match status" value="1"/>
</dbReference>
<comment type="cofactor">
    <cofactor evidence="14 17">
        <name>heme b</name>
        <dbReference type="ChEBI" id="CHEBI:60344"/>
    </cofactor>
    <text evidence="14 17">Binds 1 heme b (iron(II)-protoporphyrin IX) group per subunit.</text>
</comment>
<evidence type="ECO:0000256" key="8">
    <source>
        <dbReference type="ARBA" id="ARBA00023004"/>
    </source>
</evidence>
<dbReference type="Proteomes" id="UP000245207">
    <property type="component" value="Unassembled WGS sequence"/>
</dbReference>
<feature type="binding site" evidence="14">
    <location>
        <position position="90"/>
    </location>
    <ligand>
        <name>Ca(2+)</name>
        <dbReference type="ChEBI" id="CHEBI:29108"/>
        <label>1</label>
    </ligand>
</feature>
<keyword evidence="17" id="KW-0732">Signal</keyword>
<feature type="binding site" evidence="14">
    <location>
        <position position="78"/>
    </location>
    <ligand>
        <name>Ca(2+)</name>
        <dbReference type="ChEBI" id="CHEBI:29108"/>
        <label>1</label>
    </ligand>
</feature>
<feature type="binding site" evidence="14">
    <location>
        <position position="76"/>
    </location>
    <ligand>
        <name>Ca(2+)</name>
        <dbReference type="ChEBI" id="CHEBI:29108"/>
        <label>1</label>
    </ligand>
</feature>
<dbReference type="EC" id="1.11.1.7" evidence="17"/>
<evidence type="ECO:0000256" key="10">
    <source>
        <dbReference type="ARBA" id="ARBA00023180"/>
    </source>
</evidence>
<keyword evidence="5 14" id="KW-0479">Metal-binding</keyword>
<dbReference type="PANTHER" id="PTHR31388">
    <property type="entry name" value="PEROXIDASE 72-RELATED"/>
    <property type="match status" value="1"/>
</dbReference>
<comment type="cofactor">
    <cofactor evidence="14 17">
        <name>Ca(2+)</name>
        <dbReference type="ChEBI" id="CHEBI:29108"/>
    </cofactor>
    <text evidence="14 17">Binds 2 calcium ions per subunit.</text>
</comment>
<comment type="caution">
    <text evidence="19">The sequence shown here is derived from an EMBL/GenBank/DDBJ whole genome shotgun (WGS) entry which is preliminary data.</text>
</comment>
<feature type="disulfide bond" evidence="16">
    <location>
        <begin position="202"/>
        <end position="228"/>
    </location>
</feature>
<dbReference type="AlphaFoldDB" id="A0A2U1PTU4"/>
<feature type="chain" id="PRO_5015373784" description="Peroxidase" evidence="17">
    <location>
        <begin position="27"/>
        <end position="321"/>
    </location>
</feature>
<evidence type="ECO:0000256" key="16">
    <source>
        <dbReference type="PIRSR" id="PIRSR600823-5"/>
    </source>
</evidence>
<evidence type="ECO:0000313" key="19">
    <source>
        <dbReference type="EMBL" id="PWA89188.1"/>
    </source>
</evidence>
<protein>
    <recommendedName>
        <fullName evidence="17">Peroxidase</fullName>
        <ecNumber evidence="17">1.11.1.7</ecNumber>
    </recommendedName>
</protein>
<keyword evidence="4 17" id="KW-0349">Heme</keyword>
<proteinExistence type="inferred from homology"/>
<evidence type="ECO:0000256" key="7">
    <source>
        <dbReference type="ARBA" id="ARBA00023002"/>
    </source>
</evidence>
<keyword evidence="7 17" id="KW-0560">Oxidoreductase</keyword>
<evidence type="ECO:0000256" key="15">
    <source>
        <dbReference type="PIRSR" id="PIRSR600823-4"/>
    </source>
</evidence>
<feature type="disulfide bond" evidence="16">
    <location>
        <begin position="37"/>
        <end position="117"/>
    </location>
</feature>